<evidence type="ECO:0000256" key="3">
    <source>
        <dbReference type="ARBA" id="ARBA00022695"/>
    </source>
</evidence>
<dbReference type="InterPro" id="IPR036875">
    <property type="entry name" value="Znf_CCHC_sf"/>
</dbReference>
<dbReference type="Gene3D" id="3.30.420.10">
    <property type="entry name" value="Ribonuclease H-like superfamily/Ribonuclease H"/>
    <property type="match status" value="1"/>
</dbReference>
<accession>A0ABQ4XKB8</accession>
<feature type="domain" description="Reverse transcriptase/retrotransposon-derived protein RNase H-like" evidence="9">
    <location>
        <begin position="485"/>
        <end position="561"/>
    </location>
</feature>
<evidence type="ECO:0000256" key="4">
    <source>
        <dbReference type="ARBA" id="ARBA00022722"/>
    </source>
</evidence>
<dbReference type="SUPFAM" id="SSF56672">
    <property type="entry name" value="DNA/RNA polymerases"/>
    <property type="match status" value="1"/>
</dbReference>
<comment type="caution">
    <text evidence="11">The sequence shown here is derived from an EMBL/GenBank/DDBJ whole genome shotgun (WGS) entry which is preliminary data.</text>
</comment>
<dbReference type="CDD" id="cd09274">
    <property type="entry name" value="RNase_HI_RT_Ty3"/>
    <property type="match status" value="1"/>
</dbReference>
<keyword evidence="1" id="KW-0645">Protease</keyword>
<dbReference type="InterPro" id="IPR050951">
    <property type="entry name" value="Retrovirus_Pol_polyprotein"/>
</dbReference>
<dbReference type="SUPFAM" id="SSF50630">
    <property type="entry name" value="Acid proteases"/>
    <property type="match status" value="1"/>
</dbReference>
<dbReference type="GO" id="GO:0003964">
    <property type="term" value="F:RNA-directed DNA polymerase activity"/>
    <property type="evidence" value="ECO:0007669"/>
    <property type="project" value="UniProtKB-KW"/>
</dbReference>
<evidence type="ECO:0000256" key="5">
    <source>
        <dbReference type="ARBA" id="ARBA00022750"/>
    </source>
</evidence>
<dbReference type="EMBL" id="BQNB010009574">
    <property type="protein sequence ID" value="GJS65388.1"/>
    <property type="molecule type" value="Genomic_DNA"/>
</dbReference>
<evidence type="ECO:0000256" key="6">
    <source>
        <dbReference type="ARBA" id="ARBA00022759"/>
    </source>
</evidence>
<proteinExistence type="predicted"/>
<dbReference type="InterPro" id="IPR043502">
    <property type="entry name" value="DNA/RNA_pol_sf"/>
</dbReference>
<dbReference type="InterPro" id="IPR041577">
    <property type="entry name" value="RT_RNaseH_2"/>
</dbReference>
<dbReference type="Pfam" id="PF17919">
    <property type="entry name" value="RT_RNaseH_2"/>
    <property type="match status" value="1"/>
</dbReference>
<organism evidence="11 12">
    <name type="scientific">Tanacetum coccineum</name>
    <dbReference type="NCBI Taxonomy" id="301880"/>
    <lineage>
        <taxon>Eukaryota</taxon>
        <taxon>Viridiplantae</taxon>
        <taxon>Streptophyta</taxon>
        <taxon>Embryophyta</taxon>
        <taxon>Tracheophyta</taxon>
        <taxon>Spermatophyta</taxon>
        <taxon>Magnoliopsida</taxon>
        <taxon>eudicotyledons</taxon>
        <taxon>Gunneridae</taxon>
        <taxon>Pentapetalae</taxon>
        <taxon>asterids</taxon>
        <taxon>campanulids</taxon>
        <taxon>Asterales</taxon>
        <taxon>Asteraceae</taxon>
        <taxon>Asteroideae</taxon>
        <taxon>Anthemideae</taxon>
        <taxon>Anthemidinae</taxon>
        <taxon>Tanacetum</taxon>
    </lineage>
</organism>
<feature type="compositionally biased region" description="Polar residues" evidence="8">
    <location>
        <begin position="61"/>
        <end position="72"/>
    </location>
</feature>
<dbReference type="InterPro" id="IPR021109">
    <property type="entry name" value="Peptidase_aspartic_dom_sf"/>
</dbReference>
<dbReference type="Gene3D" id="3.30.70.270">
    <property type="match status" value="2"/>
</dbReference>
<evidence type="ECO:0000259" key="10">
    <source>
        <dbReference type="Pfam" id="PF17921"/>
    </source>
</evidence>
<feature type="compositionally biased region" description="Low complexity" evidence="8">
    <location>
        <begin position="9"/>
        <end position="23"/>
    </location>
</feature>
<feature type="region of interest" description="Disordered" evidence="8">
    <location>
        <begin position="1"/>
        <end position="91"/>
    </location>
</feature>
<keyword evidence="11" id="KW-0695">RNA-directed DNA polymerase</keyword>
<evidence type="ECO:0000256" key="1">
    <source>
        <dbReference type="ARBA" id="ARBA00022670"/>
    </source>
</evidence>
<name>A0ABQ4XKB8_9ASTR</name>
<dbReference type="CDD" id="cd00303">
    <property type="entry name" value="retropepsin_like"/>
    <property type="match status" value="1"/>
</dbReference>
<dbReference type="PANTHER" id="PTHR37984">
    <property type="entry name" value="PROTEIN CBG26694"/>
    <property type="match status" value="1"/>
</dbReference>
<dbReference type="InterPro" id="IPR012337">
    <property type="entry name" value="RNaseH-like_sf"/>
</dbReference>
<evidence type="ECO:0000259" key="9">
    <source>
        <dbReference type="Pfam" id="PF17919"/>
    </source>
</evidence>
<keyword evidence="3" id="KW-0548">Nucleotidyltransferase</keyword>
<evidence type="ECO:0000313" key="11">
    <source>
        <dbReference type="EMBL" id="GJS65388.1"/>
    </source>
</evidence>
<keyword evidence="5" id="KW-0064">Aspartyl protease</keyword>
<evidence type="ECO:0000256" key="2">
    <source>
        <dbReference type="ARBA" id="ARBA00022679"/>
    </source>
</evidence>
<dbReference type="Pfam" id="PF08284">
    <property type="entry name" value="RVP_2"/>
    <property type="match status" value="1"/>
</dbReference>
<keyword evidence="4" id="KW-0540">Nuclease</keyword>
<dbReference type="SUPFAM" id="SSF53098">
    <property type="entry name" value="Ribonuclease H-like"/>
    <property type="match status" value="1"/>
</dbReference>
<evidence type="ECO:0000256" key="8">
    <source>
        <dbReference type="SAM" id="MobiDB-lite"/>
    </source>
</evidence>
<keyword evidence="7" id="KW-0511">Multifunctional enzyme</keyword>
<feature type="compositionally biased region" description="Basic and acidic residues" evidence="8">
    <location>
        <begin position="82"/>
        <end position="91"/>
    </location>
</feature>
<dbReference type="SUPFAM" id="SSF57756">
    <property type="entry name" value="Retrovirus zinc finger-like domains"/>
    <property type="match status" value="1"/>
</dbReference>
<feature type="region of interest" description="Disordered" evidence="8">
    <location>
        <begin position="881"/>
        <end position="901"/>
    </location>
</feature>
<dbReference type="PANTHER" id="PTHR37984:SF5">
    <property type="entry name" value="PROTEIN NYNRIN-LIKE"/>
    <property type="match status" value="1"/>
</dbReference>
<feature type="compositionally biased region" description="Basic and acidic residues" evidence="8">
    <location>
        <begin position="42"/>
        <end position="53"/>
    </location>
</feature>
<dbReference type="InterPro" id="IPR036397">
    <property type="entry name" value="RNaseH_sf"/>
</dbReference>
<protein>
    <submittedName>
        <fullName evidence="11">Reverse transcriptase domain-containing protein</fullName>
    </submittedName>
</protein>
<keyword evidence="12" id="KW-1185">Reference proteome</keyword>
<feature type="domain" description="Integrase zinc-binding" evidence="10">
    <location>
        <begin position="672"/>
        <end position="727"/>
    </location>
</feature>
<dbReference type="InterPro" id="IPR041588">
    <property type="entry name" value="Integrase_H2C2"/>
</dbReference>
<reference evidence="11" key="2">
    <citation type="submission" date="2022-01" db="EMBL/GenBank/DDBJ databases">
        <authorList>
            <person name="Yamashiro T."/>
            <person name="Shiraishi A."/>
            <person name="Satake H."/>
            <person name="Nakayama K."/>
        </authorList>
    </citation>
    <scope>NUCLEOTIDE SEQUENCE</scope>
</reference>
<reference evidence="11" key="1">
    <citation type="journal article" date="2022" name="Int. J. Mol. Sci.">
        <title>Draft Genome of Tanacetum Coccineum: Genomic Comparison of Closely Related Tanacetum-Family Plants.</title>
        <authorList>
            <person name="Yamashiro T."/>
            <person name="Shiraishi A."/>
            <person name="Nakayama K."/>
            <person name="Satake H."/>
        </authorList>
    </citation>
    <scope>NUCLEOTIDE SEQUENCE</scope>
</reference>
<evidence type="ECO:0000256" key="7">
    <source>
        <dbReference type="ARBA" id="ARBA00023268"/>
    </source>
</evidence>
<dbReference type="Gene3D" id="3.10.10.10">
    <property type="entry name" value="HIV Type 1 Reverse Transcriptase, subunit A, domain 1"/>
    <property type="match status" value="1"/>
</dbReference>
<evidence type="ECO:0000313" key="12">
    <source>
        <dbReference type="Proteomes" id="UP001151760"/>
    </source>
</evidence>
<keyword evidence="2" id="KW-0808">Transferase</keyword>
<sequence length="1447" mass="165483">MAPATRRGPNTTPNNTNPNNMTPESVQAMIDQALLQNSTNGDESHSSHEDNRRDRKLHAMSSGNTNGANTQKDNGENPKGNGRFECEAPGHFKRDCPKLKNKDGGNGNAQGWVYAVRNAKKRGNASGNPDSNVITGTFLLNNRYASILFDTSADRSFISSAFSSLIDIAHTPLENSYDVELADGKIAGVDTIMRGCTLNFLNNPFNIDLMPVEMGSFDVIIGMDWLRRCHAVIVYDEKLVRIPYENETLAQEYMAKGCQIFLAQISAKKEEDRSEGKQLKDVPIVRDFTKVFPEDLPGLPPARLVEFQIDLIPGAALVARAPYRLAPSKMKELSEQLQELSDKGFIRPSSSPWGAPILFVKKKDGSFRMCIDYRELNKLTDKKDHEEHLKVILELLKKEKLYARYSKCEFWIPKVQFLGHIIDSKGIHVDPTKIEFIKDWVSPKTPMEICQFLGLAGYYRRFIKGFSKIAKSMMKLTQKGIKFYWGEKEENAFQLIKQKLCSAPILALPEGSEDFVVYCDASHKGLGAVLMQREKVIAYVSRQLKIHEKNYTTHDLELGSALNMRQRRWLELVSDYDCDIHYHPKKANVVADALSHKERIKPLRVRALVMTIGLDLPKRILEAQIEALKLENLENEDVGGMIRKNIPKEKLEPRVDGTLCLNSRSWLPCYGDLRSMIIHESHKSRYSIYLGSEKMYQDMKKLYWWPNMKADIATYVSKCLTCARVKAKHQRPSGLLVQPAIPEWKWDNITMDFITKLLKSSHGFDTIWVIVDRLSKSAHFLLIRENDTLDKLARSVTLMNLVMPLEGIHIDNKLQFVEEHVEIMEREIKQLKQSWIPLVKSYNDTKMRNVTAEEHYLEISTVEQLLDEVDNQNIVKSMHHSEETADFQEGSDSDLQSMPDDELRSVSGFETAKSDDFLDNEMSTSDHIVQDDNASTECISLLDHMDHIYEEISSIHSKLATLKDYLPSIIQESLQSHIPAVSEKFAKTQTKLNKRAVKHLNRQFNISNVAQSKRFVTLQKELSKVIKSKVVKKVQVVGLEGLREDLQSQTKHISKYCLSFQDMQTRLQDVKDLLESAVIINESDEGEKKKKNENAIPALTQWEHHTAKNITISEPLVKSQEEQPTEVAKSNEGKELTIHNVEEKKEDIITMEVNLDEDDKQTLSKRLKISTVIENPIPLIIEEQVNKLVSFQEEGGSNPKMPNIKSFITPEGLLSQDKIDEHLREFKRLADLKAKKDKSEAELRKLLNPATLKAQAQKWTEHEEKKAKMIEYYNHQISFRADPLPITKISYILNQHKEETIKIVKDNDPLNLIVHPDFRLKTLGSKKKRKRKELMKEFFVTEDVRVDGTGRNLIPPPGVISIQGLVISEPESEILFMNVNTNIGFHRESEFHLSPTTELILHQNQIKVESKIAEEMVRKMNYVIEARNDCNKARETVKKNLENLGQY</sequence>
<dbReference type="Gene3D" id="1.10.340.70">
    <property type="match status" value="1"/>
</dbReference>
<keyword evidence="6" id="KW-0255">Endonuclease</keyword>
<gene>
    <name evidence="11" type="ORF">Tco_0679952</name>
</gene>
<dbReference type="InterPro" id="IPR043128">
    <property type="entry name" value="Rev_trsase/Diguanyl_cyclase"/>
</dbReference>
<dbReference type="Proteomes" id="UP001151760">
    <property type="component" value="Unassembled WGS sequence"/>
</dbReference>
<dbReference type="Gene3D" id="2.40.70.10">
    <property type="entry name" value="Acid Proteases"/>
    <property type="match status" value="1"/>
</dbReference>
<keyword evidence="6" id="KW-0378">Hydrolase</keyword>
<dbReference type="Pfam" id="PF17921">
    <property type="entry name" value="Integrase_H2C2"/>
    <property type="match status" value="1"/>
</dbReference>